<keyword evidence="5" id="KW-0812">Transmembrane</keyword>
<dbReference type="Pfam" id="PF02321">
    <property type="entry name" value="OEP"/>
    <property type="match status" value="2"/>
</dbReference>
<dbReference type="AlphaFoldDB" id="A3TUP0"/>
<accession>A3TUP0</accession>
<keyword evidence="8" id="KW-0732">Signal</keyword>
<dbReference type="eggNOG" id="COG1538">
    <property type="taxonomic scope" value="Bacteria"/>
</dbReference>
<evidence type="ECO:0000256" key="4">
    <source>
        <dbReference type="ARBA" id="ARBA00022452"/>
    </source>
</evidence>
<proteinExistence type="inferred from homology"/>
<dbReference type="EMBL" id="AAMO01000002">
    <property type="protein sequence ID" value="EAQ04236.1"/>
    <property type="molecule type" value="Genomic_DNA"/>
</dbReference>
<dbReference type="PANTHER" id="PTHR30026">
    <property type="entry name" value="OUTER MEMBRANE PROTEIN TOLC"/>
    <property type="match status" value="1"/>
</dbReference>
<dbReference type="Gene3D" id="1.20.1600.10">
    <property type="entry name" value="Outer membrane efflux proteins (OEP)"/>
    <property type="match status" value="1"/>
</dbReference>
<evidence type="ECO:0000256" key="1">
    <source>
        <dbReference type="ARBA" id="ARBA00004442"/>
    </source>
</evidence>
<evidence type="ECO:0000256" key="6">
    <source>
        <dbReference type="ARBA" id="ARBA00023136"/>
    </source>
</evidence>
<dbReference type="PANTHER" id="PTHR30026:SF22">
    <property type="entry name" value="OUTER MEMBRANE EFFLUX PROTEIN"/>
    <property type="match status" value="1"/>
</dbReference>
<evidence type="ECO:0000256" key="7">
    <source>
        <dbReference type="ARBA" id="ARBA00023237"/>
    </source>
</evidence>
<keyword evidence="10" id="KW-1185">Reference proteome</keyword>
<dbReference type="Proteomes" id="UP000004318">
    <property type="component" value="Unassembled WGS sequence"/>
</dbReference>
<evidence type="ECO:0000256" key="3">
    <source>
        <dbReference type="ARBA" id="ARBA00022448"/>
    </source>
</evidence>
<feature type="signal peptide" evidence="8">
    <location>
        <begin position="1"/>
        <end position="24"/>
    </location>
</feature>
<sequence length="470" mass="49742">MTTLRMAVATLALAAGAALVPVKAAAETLADALASAYKHSGLLEQNRALLRAADEDVAQALSQLRPIVSWTANLTSNFGASSSAATGFNLVNSRSASASIGLTAEMLIYDGGRTNLGVEIAKETVLATREGLTSIEQQVLLRAAVAYLNVRRTSEFVALRQNNLRLITQELRAARDRFEVGEVTRTDVSLAEARLAAAKSGLAAAQGDLAQAQLEYLAAVGHRPGRLTPSGALHRLPHSLEAASATALRQHPDMAQARRQVTISELRVDLADAGLSPTVSATATLGLNDTLGTGAHGRSASIGLAGRQTIYAGGRLSSLQRQAMQNRDASRANLHVVSHQIRQNVGNALATLQVARSSIEASQQQVRAAQVAFRGIREEATLGARTTLDVLNAEQELLDARASLISAQVDELSAGYSLLAAMGELTAQNLELKVRIYDPAGYYNLVKDAPAGLSEQGRKLDRVLRRIGKD</sequence>
<dbReference type="GO" id="GO:0015562">
    <property type="term" value="F:efflux transmembrane transporter activity"/>
    <property type="evidence" value="ECO:0007669"/>
    <property type="project" value="InterPro"/>
</dbReference>
<gene>
    <name evidence="9" type="ORF">OB2597_08839</name>
</gene>
<comment type="caution">
    <text evidence="9">The sequence shown here is derived from an EMBL/GenBank/DDBJ whole genome shotgun (WGS) entry which is preliminary data.</text>
</comment>
<dbReference type="InterPro" id="IPR010130">
    <property type="entry name" value="T1SS_OMP_TolC"/>
</dbReference>
<dbReference type="NCBIfam" id="TIGR01844">
    <property type="entry name" value="type_I_sec_TolC"/>
    <property type="match status" value="1"/>
</dbReference>
<keyword evidence="6" id="KW-0472">Membrane</keyword>
<dbReference type="GO" id="GO:0009279">
    <property type="term" value="C:cell outer membrane"/>
    <property type="evidence" value="ECO:0007669"/>
    <property type="project" value="UniProtKB-SubCell"/>
</dbReference>
<protein>
    <submittedName>
        <fullName evidence="9">Type I secretion outer membrane protein, TolC family protein</fullName>
    </submittedName>
</protein>
<dbReference type="SUPFAM" id="SSF56954">
    <property type="entry name" value="Outer membrane efflux proteins (OEP)"/>
    <property type="match status" value="1"/>
</dbReference>
<dbReference type="GO" id="GO:0015288">
    <property type="term" value="F:porin activity"/>
    <property type="evidence" value="ECO:0007669"/>
    <property type="project" value="TreeGrafter"/>
</dbReference>
<dbReference type="InterPro" id="IPR003423">
    <property type="entry name" value="OMP_efflux"/>
</dbReference>
<comment type="similarity">
    <text evidence="2">Belongs to the outer membrane factor (OMF) (TC 1.B.17) family.</text>
</comment>
<reference evidence="9 10" key="1">
    <citation type="journal article" date="2010" name="J. Bacteriol.">
        <title>Genome sequences of Oceanicola granulosus HTCC2516(T) and Oceanicola batsensis HTCC2597(TDelta).</title>
        <authorList>
            <person name="Thrash J.C."/>
            <person name="Cho J.C."/>
            <person name="Vergin K.L."/>
            <person name="Giovannoni S.J."/>
        </authorList>
    </citation>
    <scope>NUCLEOTIDE SEQUENCE [LARGE SCALE GENOMIC DNA]</scope>
    <source>
        <strain evidence="10">ATCC BAA-863 / DSM 15984 / KCTC 12145 / HTCC2597</strain>
    </source>
</reference>
<keyword evidence="7" id="KW-0998">Cell outer membrane</keyword>
<dbReference type="STRING" id="252305.OB2597_08839"/>
<evidence type="ECO:0000313" key="9">
    <source>
        <dbReference type="EMBL" id="EAQ04236.1"/>
    </source>
</evidence>
<dbReference type="GO" id="GO:1990281">
    <property type="term" value="C:efflux pump complex"/>
    <property type="evidence" value="ECO:0007669"/>
    <property type="project" value="TreeGrafter"/>
</dbReference>
<keyword evidence="3" id="KW-0813">Transport</keyword>
<keyword evidence="4" id="KW-1134">Transmembrane beta strand</keyword>
<evidence type="ECO:0000256" key="5">
    <source>
        <dbReference type="ARBA" id="ARBA00022692"/>
    </source>
</evidence>
<organism evidence="9 10">
    <name type="scientific">Pseudooceanicola batsensis (strain ATCC BAA-863 / DSM 15984 / KCTC 12145 / HTCC2597)</name>
    <name type="common">Oceanicola batsensis</name>
    <dbReference type="NCBI Taxonomy" id="252305"/>
    <lineage>
        <taxon>Bacteria</taxon>
        <taxon>Pseudomonadati</taxon>
        <taxon>Pseudomonadota</taxon>
        <taxon>Alphaproteobacteria</taxon>
        <taxon>Rhodobacterales</taxon>
        <taxon>Paracoccaceae</taxon>
        <taxon>Pseudooceanicola</taxon>
    </lineage>
</organism>
<evidence type="ECO:0000313" key="10">
    <source>
        <dbReference type="Proteomes" id="UP000004318"/>
    </source>
</evidence>
<dbReference type="InterPro" id="IPR051906">
    <property type="entry name" value="TolC-like"/>
</dbReference>
<dbReference type="HOGENOM" id="CLU_012817_0_1_5"/>
<evidence type="ECO:0000256" key="8">
    <source>
        <dbReference type="SAM" id="SignalP"/>
    </source>
</evidence>
<comment type="subcellular location">
    <subcellularLocation>
        <location evidence="1">Cell outer membrane</location>
    </subcellularLocation>
</comment>
<name>A3TUP0_PSEBH</name>
<evidence type="ECO:0000256" key="2">
    <source>
        <dbReference type="ARBA" id="ARBA00007613"/>
    </source>
</evidence>
<feature type="chain" id="PRO_5002660320" evidence="8">
    <location>
        <begin position="25"/>
        <end position="470"/>
    </location>
</feature>